<evidence type="ECO:0000256" key="2">
    <source>
        <dbReference type="ARBA" id="ARBA00022448"/>
    </source>
</evidence>
<keyword evidence="4 7" id="KW-1133">Transmembrane helix</keyword>
<dbReference type="InterPro" id="IPR050930">
    <property type="entry name" value="MFS_Vesicular_Transporter"/>
</dbReference>
<feature type="domain" description="Major facilitator superfamily (MFS) profile" evidence="8">
    <location>
        <begin position="50"/>
        <end position="491"/>
    </location>
</feature>
<evidence type="ECO:0000256" key="6">
    <source>
        <dbReference type="SAM" id="MobiDB-lite"/>
    </source>
</evidence>
<feature type="compositionally biased region" description="Acidic residues" evidence="6">
    <location>
        <begin position="258"/>
        <end position="273"/>
    </location>
</feature>
<feature type="compositionally biased region" description="Basic and acidic residues" evidence="6">
    <location>
        <begin position="508"/>
        <end position="537"/>
    </location>
</feature>
<feature type="transmembrane region" description="Helical" evidence="7">
    <location>
        <begin position="327"/>
        <end position="348"/>
    </location>
</feature>
<evidence type="ECO:0000313" key="9">
    <source>
        <dbReference type="EMBL" id="THV68387.1"/>
    </source>
</evidence>
<evidence type="ECO:0000256" key="1">
    <source>
        <dbReference type="ARBA" id="ARBA00004141"/>
    </source>
</evidence>
<dbReference type="EMBL" id="QZAF01000327">
    <property type="protein sequence ID" value="THV68387.1"/>
    <property type="molecule type" value="Genomic_DNA"/>
</dbReference>
<gene>
    <name evidence="9" type="ORF">D6D28_06750</name>
</gene>
<evidence type="ECO:0000256" key="7">
    <source>
        <dbReference type="SAM" id="Phobius"/>
    </source>
</evidence>
<feature type="transmembrane region" description="Helical" evidence="7">
    <location>
        <begin position="360"/>
        <end position="379"/>
    </location>
</feature>
<evidence type="ECO:0000256" key="3">
    <source>
        <dbReference type="ARBA" id="ARBA00022692"/>
    </source>
</evidence>
<feature type="transmembrane region" description="Helical" evidence="7">
    <location>
        <begin position="298"/>
        <end position="321"/>
    </location>
</feature>
<comment type="caution">
    <text evidence="9">The sequence shown here is derived from an EMBL/GenBank/DDBJ whole genome shotgun (WGS) entry which is preliminary data.</text>
</comment>
<feature type="transmembrane region" description="Helical" evidence="7">
    <location>
        <begin position="47"/>
        <end position="71"/>
    </location>
</feature>
<evidence type="ECO:0000259" key="8">
    <source>
        <dbReference type="PROSITE" id="PS50850"/>
    </source>
</evidence>
<reference evidence="9 10" key="1">
    <citation type="submission" date="2018-10" db="EMBL/GenBank/DDBJ databases">
        <title>Fifty Aureobasidium pullulans genomes reveal a recombining polyextremotolerant generalist.</title>
        <authorList>
            <person name="Gostincar C."/>
            <person name="Turk M."/>
            <person name="Zajc J."/>
            <person name="Gunde-Cimerman N."/>
        </authorList>
    </citation>
    <scope>NUCLEOTIDE SEQUENCE [LARGE SCALE GENOMIC DNA]</scope>
    <source>
        <strain evidence="9 10">EXF-11900</strain>
    </source>
</reference>
<feature type="transmembrane region" description="Helical" evidence="7">
    <location>
        <begin position="151"/>
        <end position="168"/>
    </location>
</feature>
<evidence type="ECO:0000256" key="4">
    <source>
        <dbReference type="ARBA" id="ARBA00022989"/>
    </source>
</evidence>
<feature type="transmembrane region" description="Helical" evidence="7">
    <location>
        <begin position="391"/>
        <end position="416"/>
    </location>
</feature>
<dbReference type="InterPro" id="IPR036259">
    <property type="entry name" value="MFS_trans_sf"/>
</dbReference>
<organism evidence="9 10">
    <name type="scientific">Aureobasidium pullulans</name>
    <name type="common">Black yeast</name>
    <name type="synonym">Pullularia pullulans</name>
    <dbReference type="NCBI Taxonomy" id="5580"/>
    <lineage>
        <taxon>Eukaryota</taxon>
        <taxon>Fungi</taxon>
        <taxon>Dikarya</taxon>
        <taxon>Ascomycota</taxon>
        <taxon>Pezizomycotina</taxon>
        <taxon>Dothideomycetes</taxon>
        <taxon>Dothideomycetidae</taxon>
        <taxon>Dothideales</taxon>
        <taxon>Saccotheciaceae</taxon>
        <taxon>Aureobasidium</taxon>
    </lineage>
</organism>
<feature type="compositionally biased region" description="Low complexity" evidence="6">
    <location>
        <begin position="539"/>
        <end position="563"/>
    </location>
</feature>
<dbReference type="AlphaFoldDB" id="A0A4S8SD34"/>
<keyword evidence="5 7" id="KW-0472">Membrane</keyword>
<evidence type="ECO:0000313" key="10">
    <source>
        <dbReference type="Proteomes" id="UP000304951"/>
    </source>
</evidence>
<feature type="transmembrane region" description="Helical" evidence="7">
    <location>
        <begin position="123"/>
        <end position="145"/>
    </location>
</feature>
<dbReference type="GO" id="GO:0016020">
    <property type="term" value="C:membrane"/>
    <property type="evidence" value="ECO:0007669"/>
    <property type="project" value="UniProtKB-SubCell"/>
</dbReference>
<keyword evidence="3 7" id="KW-0812">Transmembrane</keyword>
<proteinExistence type="predicted"/>
<feature type="transmembrane region" description="Helical" evidence="7">
    <location>
        <begin position="209"/>
        <end position="229"/>
    </location>
</feature>
<dbReference type="Gene3D" id="1.20.1250.20">
    <property type="entry name" value="MFS general substrate transporter like domains"/>
    <property type="match status" value="2"/>
</dbReference>
<accession>A0A4S8SD34</accession>
<dbReference type="Pfam" id="PF07690">
    <property type="entry name" value="MFS_1"/>
    <property type="match status" value="1"/>
</dbReference>
<dbReference type="Proteomes" id="UP000304951">
    <property type="component" value="Unassembled WGS sequence"/>
</dbReference>
<feature type="transmembrane region" description="Helical" evidence="7">
    <location>
        <begin position="91"/>
        <end position="111"/>
    </location>
</feature>
<feature type="transmembrane region" description="Helical" evidence="7">
    <location>
        <begin position="180"/>
        <end position="203"/>
    </location>
</feature>
<dbReference type="PANTHER" id="PTHR23506">
    <property type="entry name" value="GH10249P"/>
    <property type="match status" value="1"/>
</dbReference>
<dbReference type="PANTHER" id="PTHR23506:SF23">
    <property type="entry name" value="GH10249P"/>
    <property type="match status" value="1"/>
</dbReference>
<dbReference type="PROSITE" id="PS50850">
    <property type="entry name" value="MFS"/>
    <property type="match status" value="1"/>
</dbReference>
<feature type="region of interest" description="Disordered" evidence="6">
    <location>
        <begin position="249"/>
        <end position="275"/>
    </location>
</feature>
<evidence type="ECO:0000256" key="5">
    <source>
        <dbReference type="ARBA" id="ARBA00023136"/>
    </source>
</evidence>
<name>A0A4S8SD34_AURPU</name>
<sequence>MSSCLITPNRGFKKYIDTTIILSIKMFAWLTGTETTPPAFLELRSSYWLILVTVSAAIFTDVFLYGIIVPVLPFALHGRAGIAENDVQPTISILLAAYGGSLLVGAPICGWASDRFDSRRWPFMIGLLALAGSTVFLVVGNSLALIVVGRVLQGLSAAVVWVVGLALLNDTVGSDAIGEAMGVVGIAMSMAYLLGPLLGGIVFKQSGYYAVFAMAFGLLGLDAILRLIMIEKKVAQKWLGTKAVEVSTDDEHKGSTNDDLEADPECNTPEDIETPAVTPTKRKVPTVFSLLSSYRLDAALFGCFISAALLTSFDSILPLYVNELWGWDSIGAGLVFLAVTIPSFVGPYIGKYADTHGARWLTAAGFIITGPCFILFRLVDHDSIRQKVLLCALLAIVGLGVTLSLTPLMAEVSYAVEAQGAKRPAGFFGRNGAFGQAFGLFNMAYAAGTMVGPILAGFIKEKDGWGTATLVLGCLSLITTVPTLIWCGGSIFKLRRKQKAEQILKHDEEHAQKVEKDLKEEEEEKTRRAVQDEEKKRSTNTSPDTSTSTSTSTSTRTSVVVDT</sequence>
<dbReference type="InterPro" id="IPR011701">
    <property type="entry name" value="MFS"/>
</dbReference>
<dbReference type="GO" id="GO:0022857">
    <property type="term" value="F:transmembrane transporter activity"/>
    <property type="evidence" value="ECO:0007669"/>
    <property type="project" value="InterPro"/>
</dbReference>
<feature type="transmembrane region" description="Helical" evidence="7">
    <location>
        <begin position="437"/>
        <end position="459"/>
    </location>
</feature>
<keyword evidence="2" id="KW-0813">Transport</keyword>
<protein>
    <submittedName>
        <fullName evidence="9">MFS general substrate transporter</fullName>
    </submittedName>
</protein>
<feature type="transmembrane region" description="Helical" evidence="7">
    <location>
        <begin position="465"/>
        <end position="489"/>
    </location>
</feature>
<dbReference type="CDD" id="cd17325">
    <property type="entry name" value="MFS_MdtG_SLC18_like"/>
    <property type="match status" value="1"/>
</dbReference>
<feature type="region of interest" description="Disordered" evidence="6">
    <location>
        <begin position="508"/>
        <end position="563"/>
    </location>
</feature>
<comment type="subcellular location">
    <subcellularLocation>
        <location evidence="1">Membrane</location>
        <topology evidence="1">Multi-pass membrane protein</topology>
    </subcellularLocation>
</comment>
<dbReference type="SUPFAM" id="SSF103473">
    <property type="entry name" value="MFS general substrate transporter"/>
    <property type="match status" value="1"/>
</dbReference>
<dbReference type="InterPro" id="IPR020846">
    <property type="entry name" value="MFS_dom"/>
</dbReference>